<dbReference type="EMBL" id="VNFF01000034">
    <property type="protein sequence ID" value="TVU79885.1"/>
    <property type="molecule type" value="Genomic_DNA"/>
</dbReference>
<comment type="caution">
    <text evidence="1">The sequence shown here is derived from an EMBL/GenBank/DDBJ whole genome shotgun (WGS) entry which is preliminary data.</text>
</comment>
<evidence type="ECO:0000313" key="1">
    <source>
        <dbReference type="EMBL" id="TVU79885.1"/>
    </source>
</evidence>
<evidence type="ECO:0000313" key="2">
    <source>
        <dbReference type="Proteomes" id="UP000317938"/>
    </source>
</evidence>
<keyword evidence="2" id="KW-1185">Reference proteome</keyword>
<accession>A0ABY3F7D8</accession>
<dbReference type="RefSeq" id="WP_145242651.1">
    <property type="nucleotide sequence ID" value="NZ_VNFF01000034.1"/>
</dbReference>
<proteinExistence type="predicted"/>
<organism evidence="1 2">
    <name type="scientific">Pseudoalteromonas neustonica</name>
    <dbReference type="NCBI Taxonomy" id="1840331"/>
    <lineage>
        <taxon>Bacteria</taxon>
        <taxon>Pseudomonadati</taxon>
        <taxon>Pseudomonadota</taxon>
        <taxon>Gammaproteobacteria</taxon>
        <taxon>Alteromonadales</taxon>
        <taxon>Pseudoalteromonadaceae</taxon>
        <taxon>Pseudoalteromonas</taxon>
    </lineage>
</organism>
<reference evidence="1 2" key="1">
    <citation type="submission" date="2019-07" db="EMBL/GenBank/DDBJ databases">
        <title>Diversity of Bacteria from Kongsfjorden, Arctic.</title>
        <authorList>
            <person name="Yu Y."/>
        </authorList>
    </citation>
    <scope>NUCLEOTIDE SEQUENCE [LARGE SCALE GENOMIC DNA]</scope>
    <source>
        <strain evidence="1 2">SM1927</strain>
    </source>
</reference>
<name>A0ABY3F7D8_9GAMM</name>
<sequence length="98" mass="10819">MTINTKTHPAVTLEIKGLVAALAIESFNFRENVAVNVVTNAQKPFIDVFVYINGVSAESFMITLTDDDAEAQLKHALDQVLHYKKQDKSFAPLIKLAS</sequence>
<gene>
    <name evidence="1" type="ORF">FQP85_22090</name>
</gene>
<dbReference type="Proteomes" id="UP000317938">
    <property type="component" value="Unassembled WGS sequence"/>
</dbReference>
<protein>
    <submittedName>
        <fullName evidence="1">Uncharacterized protein</fullName>
    </submittedName>
</protein>